<sequence>MLVKNIHWDVIIAHGIAIFFWASAFAGIRAGLKAYSPEHLALLRLLIASIVLAIYAWVTRMRLPEVKDIPIILITGFLGFSVYHIAVNLGETTVSAGVASLIVSLAPIFTGILASVFLHERFGFSGWVGTLISFFGASLISIGTGEGFHLNMGALLVLLGTFSESVYFVIQKPYLKKYGSLAFTSYAIWAGTLFVLVFTPGIIKEIESAPMSATLSVVYLGIFPTVISYLALAYTTHRVGASKASTSLYLTPVLAFVIAWIWLGEIPTWFSIIGGIITILGVLYANKNGKWKKGDRKERVTI</sequence>
<reference evidence="5" key="1">
    <citation type="journal article" date="2024" name="Int. J. Syst. Evol. Microbiol.">
        <title>Polycladomyces zharkentensis sp. nov., a novel thermophilic cellulose- and starch-degrading member of the Bacillota from a geothermal aquifer in Kazakhstan.</title>
        <authorList>
            <person name="Mashzhan A."/>
            <person name="Kistaubayeva A."/>
            <person name="Javier-Lopez R."/>
            <person name="Bissenova U."/>
            <person name="Bissenbay A."/>
            <person name="Birkeland N.K."/>
        </authorList>
    </citation>
    <scope>NUCLEOTIDE SEQUENCE</scope>
    <source>
        <strain evidence="5">ZKZ2T</strain>
    </source>
</reference>
<dbReference type="EMBL" id="JAFHAP010000008">
    <property type="protein sequence ID" value="MBN2909829.1"/>
    <property type="molecule type" value="Genomic_DNA"/>
</dbReference>
<organism evidence="5 6">
    <name type="scientific">Polycladomyces zharkentensis</name>
    <dbReference type="NCBI Taxonomy" id="2807616"/>
    <lineage>
        <taxon>Bacteria</taxon>
        <taxon>Bacillati</taxon>
        <taxon>Bacillota</taxon>
        <taxon>Bacilli</taxon>
        <taxon>Bacillales</taxon>
        <taxon>Thermoactinomycetaceae</taxon>
        <taxon>Polycladomyces</taxon>
    </lineage>
</organism>
<keyword evidence="3" id="KW-0472">Membrane</keyword>
<feature type="transmembrane region" description="Helical" evidence="3">
    <location>
        <begin position="96"/>
        <end position="117"/>
    </location>
</feature>
<comment type="caution">
    <text evidence="5">The sequence shown here is derived from an EMBL/GenBank/DDBJ whole genome shotgun (WGS) entry which is preliminary data.</text>
</comment>
<comment type="subcellular location">
    <subcellularLocation>
        <location evidence="1">Endomembrane system</location>
        <topology evidence="1">Multi-pass membrane protein</topology>
    </subcellularLocation>
</comment>
<feature type="transmembrane region" description="Helical" evidence="3">
    <location>
        <begin position="70"/>
        <end position="90"/>
    </location>
</feature>
<dbReference type="Proteomes" id="UP001177120">
    <property type="component" value="Unassembled WGS sequence"/>
</dbReference>
<feature type="transmembrane region" description="Helical" evidence="3">
    <location>
        <begin position="124"/>
        <end position="142"/>
    </location>
</feature>
<evidence type="ECO:0000313" key="5">
    <source>
        <dbReference type="EMBL" id="MBN2909829.1"/>
    </source>
</evidence>
<evidence type="ECO:0000256" key="1">
    <source>
        <dbReference type="ARBA" id="ARBA00004127"/>
    </source>
</evidence>
<dbReference type="Pfam" id="PF00892">
    <property type="entry name" value="EamA"/>
    <property type="match status" value="2"/>
</dbReference>
<dbReference type="SUPFAM" id="SSF103481">
    <property type="entry name" value="Multidrug resistance efflux transporter EmrE"/>
    <property type="match status" value="2"/>
</dbReference>
<keyword evidence="3" id="KW-1133">Transmembrane helix</keyword>
<dbReference type="InterPro" id="IPR037185">
    <property type="entry name" value="EmrE-like"/>
</dbReference>
<feature type="transmembrane region" description="Helical" evidence="3">
    <location>
        <begin position="40"/>
        <end position="58"/>
    </location>
</feature>
<gene>
    <name evidence="5" type="ORF">JQC72_09865</name>
</gene>
<evidence type="ECO:0000259" key="4">
    <source>
        <dbReference type="Pfam" id="PF00892"/>
    </source>
</evidence>
<name>A0ABS2WJW7_9BACL</name>
<dbReference type="PANTHER" id="PTHR12715:SF4">
    <property type="entry name" value="EAMA DOMAIN-CONTAINING PROTEIN"/>
    <property type="match status" value="1"/>
</dbReference>
<evidence type="ECO:0000313" key="6">
    <source>
        <dbReference type="Proteomes" id="UP001177120"/>
    </source>
</evidence>
<keyword evidence="6" id="KW-1185">Reference proteome</keyword>
<dbReference type="PANTHER" id="PTHR12715">
    <property type="entry name" value="TRANSPORTER, DRUG/METABOLITE EXPORTER FAMILY"/>
    <property type="match status" value="1"/>
</dbReference>
<comment type="similarity">
    <text evidence="2">Belongs to the EamA transporter family.</text>
</comment>
<feature type="transmembrane region" description="Helical" evidence="3">
    <location>
        <begin position="246"/>
        <end position="263"/>
    </location>
</feature>
<evidence type="ECO:0000256" key="2">
    <source>
        <dbReference type="ARBA" id="ARBA00007362"/>
    </source>
</evidence>
<proteinExistence type="inferred from homology"/>
<dbReference type="InterPro" id="IPR000620">
    <property type="entry name" value="EamA_dom"/>
</dbReference>
<evidence type="ECO:0000256" key="3">
    <source>
        <dbReference type="SAM" id="Phobius"/>
    </source>
</evidence>
<feature type="transmembrane region" description="Helical" evidence="3">
    <location>
        <begin position="269"/>
        <end position="286"/>
    </location>
</feature>
<feature type="transmembrane region" description="Helical" evidence="3">
    <location>
        <begin position="181"/>
        <end position="203"/>
    </location>
</feature>
<feature type="domain" description="EamA" evidence="4">
    <location>
        <begin position="152"/>
        <end position="284"/>
    </location>
</feature>
<dbReference type="InterPro" id="IPR052756">
    <property type="entry name" value="Alkyne_AA_exporter"/>
</dbReference>
<accession>A0ABS2WJW7</accession>
<feature type="transmembrane region" description="Helical" evidence="3">
    <location>
        <begin position="215"/>
        <end position="234"/>
    </location>
</feature>
<feature type="domain" description="EamA" evidence="4">
    <location>
        <begin position="16"/>
        <end position="141"/>
    </location>
</feature>
<feature type="transmembrane region" description="Helical" evidence="3">
    <location>
        <begin position="7"/>
        <end position="28"/>
    </location>
</feature>
<protein>
    <submittedName>
        <fullName evidence="5">EamA family transporter</fullName>
    </submittedName>
</protein>
<keyword evidence="3" id="KW-0812">Transmembrane</keyword>
<feature type="transmembrane region" description="Helical" evidence="3">
    <location>
        <begin position="148"/>
        <end position="169"/>
    </location>
</feature>